<gene>
    <name evidence="3" type="ORF">CR159_07220</name>
</gene>
<dbReference type="Gene3D" id="3.40.190.150">
    <property type="entry name" value="Bordetella uptake gene, domain 1"/>
    <property type="match status" value="1"/>
</dbReference>
<dbReference type="Gene3D" id="3.40.190.10">
    <property type="entry name" value="Periplasmic binding protein-like II"/>
    <property type="match status" value="1"/>
</dbReference>
<dbReference type="Pfam" id="PF03401">
    <property type="entry name" value="TctC"/>
    <property type="match status" value="1"/>
</dbReference>
<keyword evidence="4" id="KW-1185">Reference proteome</keyword>
<dbReference type="InterPro" id="IPR005064">
    <property type="entry name" value="BUG"/>
</dbReference>
<evidence type="ECO:0000256" key="1">
    <source>
        <dbReference type="ARBA" id="ARBA00006987"/>
    </source>
</evidence>
<dbReference type="RefSeq" id="WP_102073323.1">
    <property type="nucleotide sequence ID" value="NZ_PDNW01000004.1"/>
</dbReference>
<dbReference type="AlphaFoldDB" id="A0A2N4U707"/>
<evidence type="ECO:0000313" key="3">
    <source>
        <dbReference type="EMBL" id="PLC50777.1"/>
    </source>
</evidence>
<evidence type="ECO:0000313" key="4">
    <source>
        <dbReference type="Proteomes" id="UP000234190"/>
    </source>
</evidence>
<feature type="chain" id="PRO_5014723512" evidence="2">
    <location>
        <begin position="20"/>
        <end position="316"/>
    </location>
</feature>
<dbReference type="CDD" id="cd07012">
    <property type="entry name" value="PBP2_Bug_TTT"/>
    <property type="match status" value="1"/>
</dbReference>
<name>A0A2N4U707_9BURK</name>
<proteinExistence type="inferred from homology"/>
<feature type="signal peptide" evidence="2">
    <location>
        <begin position="1"/>
        <end position="19"/>
    </location>
</feature>
<dbReference type="Proteomes" id="UP000234190">
    <property type="component" value="Unassembled WGS sequence"/>
</dbReference>
<protein>
    <submittedName>
        <fullName evidence="3">ABC transporter substrate-binding protein</fullName>
    </submittedName>
</protein>
<dbReference type="PANTHER" id="PTHR42928">
    <property type="entry name" value="TRICARBOXYLATE-BINDING PROTEIN"/>
    <property type="match status" value="1"/>
</dbReference>
<comment type="caution">
    <text evidence="3">The sequence shown here is derived from an EMBL/GenBank/DDBJ whole genome shotgun (WGS) entry which is preliminary data.</text>
</comment>
<comment type="similarity">
    <text evidence="1">Belongs to the UPF0065 (bug) family.</text>
</comment>
<organism evidence="3 4">
    <name type="scientific">Pollutimonas subterranea</name>
    <dbReference type="NCBI Taxonomy" id="2045210"/>
    <lineage>
        <taxon>Bacteria</taxon>
        <taxon>Pseudomonadati</taxon>
        <taxon>Pseudomonadota</taxon>
        <taxon>Betaproteobacteria</taxon>
        <taxon>Burkholderiales</taxon>
        <taxon>Alcaligenaceae</taxon>
        <taxon>Pollutimonas</taxon>
    </lineage>
</organism>
<dbReference type="PANTHER" id="PTHR42928:SF5">
    <property type="entry name" value="BLR1237 PROTEIN"/>
    <property type="match status" value="1"/>
</dbReference>
<dbReference type="SUPFAM" id="SSF53850">
    <property type="entry name" value="Periplasmic binding protein-like II"/>
    <property type="match status" value="1"/>
</dbReference>
<dbReference type="InterPro" id="IPR042100">
    <property type="entry name" value="Bug_dom1"/>
</dbReference>
<evidence type="ECO:0000256" key="2">
    <source>
        <dbReference type="SAM" id="SignalP"/>
    </source>
</evidence>
<reference evidence="3 4" key="1">
    <citation type="submission" date="2017-10" db="EMBL/GenBank/DDBJ databases">
        <title>Two draft genome sequences of Pusillimonas sp. strains isolated from a nitrate- and radionuclide-contaminated groundwater in Russia.</title>
        <authorList>
            <person name="Grouzdev D.S."/>
            <person name="Tourova T.P."/>
            <person name="Goeva M.A."/>
            <person name="Babich T.L."/>
            <person name="Sokolova D.S."/>
            <person name="Abdullin R."/>
            <person name="Poltaraus A.B."/>
            <person name="Toshchakov S.V."/>
            <person name="Nazina T.N."/>
        </authorList>
    </citation>
    <scope>NUCLEOTIDE SEQUENCE [LARGE SCALE GENOMIC DNA]</scope>
    <source>
        <strain evidence="3 4">JR1/69-3-13</strain>
    </source>
</reference>
<accession>A0A2N4U707</accession>
<sequence>MKRYFVLTALMCAMAPAMAAEYPAKPIRLISGYATGGSVDLAARVFAKHLGEEMNQTVVVENRSGASGLIAASGTAKSAPDGYTLYFAVGATFTVMPTINRDAEVKSLEELAPIGGIVDYTNILLVNDTVPVSNLEELITYSKTNPEAVTYGSSGIGSSSHLSGEYFRQLTGAPMTHVPYRGAAPAMMDVIGGQISMFFDVTATAQAHVKGGKVKPLAVTSKHRNAMFPDVPSVAELGYPDYEVTSWFGLFAPKAIPASVSETLSKALIAVRNNADFQKQMKLSGYEMFTGGAEDVTARIEKEKNLWESVLSAAQR</sequence>
<dbReference type="PIRSF" id="PIRSF017082">
    <property type="entry name" value="YflP"/>
    <property type="match status" value="1"/>
</dbReference>
<keyword evidence="2" id="KW-0732">Signal</keyword>
<dbReference type="OrthoDB" id="8443386at2"/>
<dbReference type="EMBL" id="PDNW01000004">
    <property type="protein sequence ID" value="PLC50777.1"/>
    <property type="molecule type" value="Genomic_DNA"/>
</dbReference>